<feature type="compositionally biased region" description="Polar residues" evidence="1">
    <location>
        <begin position="32"/>
        <end position="44"/>
    </location>
</feature>
<evidence type="ECO:0000313" key="2">
    <source>
        <dbReference type="EMBL" id="KAK9162843.1"/>
    </source>
</evidence>
<reference evidence="2 3" key="1">
    <citation type="submission" date="2024-01" db="EMBL/GenBank/DDBJ databases">
        <title>Genome assemblies of Stephania.</title>
        <authorList>
            <person name="Yang L."/>
        </authorList>
    </citation>
    <scope>NUCLEOTIDE SEQUENCE [LARGE SCALE GENOMIC DNA]</scope>
    <source>
        <strain evidence="2">YNDBR</strain>
        <tissue evidence="2">Leaf</tissue>
    </source>
</reference>
<comment type="caution">
    <text evidence="2">The sequence shown here is derived from an EMBL/GenBank/DDBJ whole genome shotgun (WGS) entry which is preliminary data.</text>
</comment>
<gene>
    <name evidence="2" type="ORF">Syun_003745</name>
</gene>
<keyword evidence="3" id="KW-1185">Reference proteome</keyword>
<feature type="region of interest" description="Disordered" evidence="1">
    <location>
        <begin position="1"/>
        <end position="78"/>
    </location>
</feature>
<evidence type="ECO:0000256" key="1">
    <source>
        <dbReference type="SAM" id="MobiDB-lite"/>
    </source>
</evidence>
<feature type="compositionally biased region" description="Polar residues" evidence="1">
    <location>
        <begin position="1"/>
        <end position="19"/>
    </location>
</feature>
<dbReference type="Proteomes" id="UP001420932">
    <property type="component" value="Unassembled WGS sequence"/>
</dbReference>
<dbReference type="EMBL" id="JBBNAF010000002">
    <property type="protein sequence ID" value="KAK9162843.1"/>
    <property type="molecule type" value="Genomic_DNA"/>
</dbReference>
<name>A0AAP0L364_9MAGN</name>
<feature type="compositionally biased region" description="Basic and acidic residues" evidence="1">
    <location>
        <begin position="55"/>
        <end position="78"/>
    </location>
</feature>
<evidence type="ECO:0000313" key="3">
    <source>
        <dbReference type="Proteomes" id="UP001420932"/>
    </source>
</evidence>
<protein>
    <submittedName>
        <fullName evidence="2">Uncharacterized protein</fullName>
    </submittedName>
</protein>
<proteinExistence type="predicted"/>
<accession>A0AAP0L364</accession>
<dbReference type="AlphaFoldDB" id="A0AAP0L364"/>
<sequence length="78" mass="9123">MMSQLGQRLQGDYNTNDQQRQWREPAAAIVARTTSEPLRDQQQGRSERHRARTIAHNEKEKKEGKREGETPCKTFDLK</sequence>
<organism evidence="2 3">
    <name type="scientific">Stephania yunnanensis</name>
    <dbReference type="NCBI Taxonomy" id="152371"/>
    <lineage>
        <taxon>Eukaryota</taxon>
        <taxon>Viridiplantae</taxon>
        <taxon>Streptophyta</taxon>
        <taxon>Embryophyta</taxon>
        <taxon>Tracheophyta</taxon>
        <taxon>Spermatophyta</taxon>
        <taxon>Magnoliopsida</taxon>
        <taxon>Ranunculales</taxon>
        <taxon>Menispermaceae</taxon>
        <taxon>Menispermoideae</taxon>
        <taxon>Cissampelideae</taxon>
        <taxon>Stephania</taxon>
    </lineage>
</organism>